<dbReference type="EMBL" id="CAWYQH010000001">
    <property type="protein sequence ID" value="CAK8672851.1"/>
    <property type="molecule type" value="Genomic_DNA"/>
</dbReference>
<reference evidence="1 2" key="1">
    <citation type="submission" date="2024-02" db="EMBL/GenBank/DDBJ databases">
        <authorList>
            <person name="Daric V."/>
            <person name="Darras S."/>
        </authorList>
    </citation>
    <scope>NUCLEOTIDE SEQUENCE [LARGE SCALE GENOMIC DNA]</scope>
</reference>
<keyword evidence="2" id="KW-1185">Reference proteome</keyword>
<accession>A0ABP0EZG0</accession>
<sequence length="128" mass="14505">MLRPSPTRSQIIGQTERGSILPAVFKLMGNCSYGKTLLAKDKHLTIKYCSEESALDSVEDPPYIKVNQIDEDLYEVTMKKKRVIWNLPIQIGFFVYGYSQAPYVTFLLRLTCLNNLPSLSRSGKSAVR</sequence>
<proteinExistence type="predicted"/>
<comment type="caution">
    <text evidence="1">The sequence shown here is derived from an EMBL/GenBank/DDBJ whole genome shotgun (WGS) entry which is preliminary data.</text>
</comment>
<dbReference type="Proteomes" id="UP001642483">
    <property type="component" value="Unassembled WGS sequence"/>
</dbReference>
<name>A0ABP0EZG0_CLALP</name>
<gene>
    <name evidence="1" type="ORF">CVLEPA_LOCUS2529</name>
</gene>
<evidence type="ECO:0000313" key="2">
    <source>
        <dbReference type="Proteomes" id="UP001642483"/>
    </source>
</evidence>
<protein>
    <submittedName>
        <fullName evidence="1">Uncharacterized protein</fullName>
    </submittedName>
</protein>
<organism evidence="1 2">
    <name type="scientific">Clavelina lepadiformis</name>
    <name type="common">Light-bulb sea squirt</name>
    <name type="synonym">Ascidia lepadiformis</name>
    <dbReference type="NCBI Taxonomy" id="159417"/>
    <lineage>
        <taxon>Eukaryota</taxon>
        <taxon>Metazoa</taxon>
        <taxon>Chordata</taxon>
        <taxon>Tunicata</taxon>
        <taxon>Ascidiacea</taxon>
        <taxon>Aplousobranchia</taxon>
        <taxon>Clavelinidae</taxon>
        <taxon>Clavelina</taxon>
    </lineage>
</organism>
<evidence type="ECO:0000313" key="1">
    <source>
        <dbReference type="EMBL" id="CAK8672851.1"/>
    </source>
</evidence>
<dbReference type="PANTHER" id="PTHR33206:SF1">
    <property type="entry name" value="DNA-DIRECTED DNA POLYMERASE"/>
    <property type="match status" value="1"/>
</dbReference>
<dbReference type="PANTHER" id="PTHR33206">
    <property type="entry name" value="PROTEIN CBG10425"/>
    <property type="match status" value="1"/>
</dbReference>